<proteinExistence type="predicted"/>
<reference evidence="7 8" key="1">
    <citation type="submission" date="2015-09" db="EMBL/GenBank/DDBJ databases">
        <title>Genome announcement of multiple Pseudomonas syringae strains.</title>
        <authorList>
            <person name="Thakur S."/>
            <person name="Wang P.W."/>
            <person name="Gong Y."/>
            <person name="Weir B.S."/>
            <person name="Guttman D.S."/>
        </authorList>
    </citation>
    <scope>NUCLEOTIDE SEQUENCE [LARGE SCALE GENOMIC DNA]</scope>
    <source>
        <strain evidence="7 8">ICMP3882</strain>
    </source>
</reference>
<comment type="caution">
    <text evidence="7">The sequence shown here is derived from an EMBL/GenBank/DDBJ whole genome shotgun (WGS) entry which is preliminary data.</text>
</comment>
<protein>
    <submittedName>
        <fullName evidence="7">Acyl-CoA dehydrogenase</fullName>
    </submittedName>
</protein>
<dbReference type="SUPFAM" id="SSF47203">
    <property type="entry name" value="Acyl-CoA dehydrogenase C-terminal domain-like"/>
    <property type="match status" value="1"/>
</dbReference>
<feature type="domain" description="Acyl-CoA dehydrogenase C-terminal" evidence="6">
    <location>
        <begin position="319"/>
        <end position="432"/>
    </location>
</feature>
<keyword evidence="1" id="KW-0285">Flavoprotein</keyword>
<dbReference type="InterPro" id="IPR052547">
    <property type="entry name" value="Mito_Isobutyryl-CoADH"/>
</dbReference>
<dbReference type="Pfam" id="PF02771">
    <property type="entry name" value="Acyl-CoA_dh_N"/>
    <property type="match status" value="1"/>
</dbReference>
<feature type="domain" description="Acyl-CoA oxidase/dehydrogenase middle" evidence="4">
    <location>
        <begin position="195"/>
        <end position="285"/>
    </location>
</feature>
<dbReference type="Pfam" id="PF02770">
    <property type="entry name" value="Acyl-CoA_dh_M"/>
    <property type="match status" value="1"/>
</dbReference>
<feature type="region of interest" description="Disordered" evidence="3">
    <location>
        <begin position="28"/>
        <end position="72"/>
    </location>
</feature>
<dbReference type="InterPro" id="IPR013107">
    <property type="entry name" value="Acyl-CoA_DH_C"/>
</dbReference>
<dbReference type="CDD" id="cd00567">
    <property type="entry name" value="ACAD"/>
    <property type="match status" value="1"/>
</dbReference>
<dbReference type="PANTHER" id="PTHR43831:SF1">
    <property type="entry name" value="ISOBUTYRYL-COA DEHYDROGENASE, MITOCHONDRIAL"/>
    <property type="match status" value="1"/>
</dbReference>
<dbReference type="GO" id="GO:0050660">
    <property type="term" value="F:flavin adenine dinucleotide binding"/>
    <property type="evidence" value="ECO:0007669"/>
    <property type="project" value="InterPro"/>
</dbReference>
<organism evidence="7 8">
    <name type="scientific">Pseudomonas syringae pv. ribicola</name>
    <dbReference type="NCBI Taxonomy" id="55398"/>
    <lineage>
        <taxon>Bacteria</taxon>
        <taxon>Pseudomonadati</taxon>
        <taxon>Pseudomonadota</taxon>
        <taxon>Gammaproteobacteria</taxon>
        <taxon>Pseudomonadales</taxon>
        <taxon>Pseudomonadaceae</taxon>
        <taxon>Pseudomonas</taxon>
    </lineage>
</organism>
<evidence type="ECO:0000259" key="4">
    <source>
        <dbReference type="Pfam" id="PF02770"/>
    </source>
</evidence>
<evidence type="ECO:0000313" key="7">
    <source>
        <dbReference type="EMBL" id="KPY51862.1"/>
    </source>
</evidence>
<evidence type="ECO:0000259" key="6">
    <source>
        <dbReference type="Pfam" id="PF08028"/>
    </source>
</evidence>
<dbReference type="InterPro" id="IPR009100">
    <property type="entry name" value="AcylCoA_DH/oxidase_NM_dom_sf"/>
</dbReference>
<dbReference type="Gene3D" id="1.10.540.10">
    <property type="entry name" value="Acyl-CoA dehydrogenase/oxidase, N-terminal domain"/>
    <property type="match status" value="1"/>
</dbReference>
<evidence type="ECO:0000259" key="5">
    <source>
        <dbReference type="Pfam" id="PF02771"/>
    </source>
</evidence>
<dbReference type="PATRIC" id="fig|55398.3.peg.4019"/>
<dbReference type="InterPro" id="IPR006091">
    <property type="entry name" value="Acyl-CoA_Oxase/DH_mid-dom"/>
</dbReference>
<evidence type="ECO:0000256" key="2">
    <source>
        <dbReference type="ARBA" id="ARBA00023002"/>
    </source>
</evidence>
<evidence type="ECO:0000256" key="3">
    <source>
        <dbReference type="SAM" id="MobiDB-lite"/>
    </source>
</evidence>
<dbReference type="Gene3D" id="1.20.140.10">
    <property type="entry name" value="Butyryl-CoA Dehydrogenase, subunit A, domain 3"/>
    <property type="match status" value="1"/>
</dbReference>
<dbReference type="InterPro" id="IPR036250">
    <property type="entry name" value="AcylCo_DH-like_C"/>
</dbReference>
<dbReference type="GO" id="GO:0016627">
    <property type="term" value="F:oxidoreductase activity, acting on the CH-CH group of donors"/>
    <property type="evidence" value="ECO:0007669"/>
    <property type="project" value="InterPro"/>
</dbReference>
<accession>A0A0P9ZTJ5</accession>
<dbReference type="InterPro" id="IPR037069">
    <property type="entry name" value="AcylCoA_DH/ox_N_sf"/>
</dbReference>
<name>A0A0P9ZTJ5_PSESI</name>
<dbReference type="InterPro" id="IPR013786">
    <property type="entry name" value="AcylCoA_DH/ox_N"/>
</dbReference>
<gene>
    <name evidence="7" type="ORF">ALO47_05033</name>
</gene>
<sequence>MTTGSFKACKPRLTRIWPKAFSASRSTFRQASTSVSTRRGPRSHRRPANDQHLQSRPIAKGSRMSPSPLRRPLPESVATFEARLNSLTAILAETAELYDTTAHFPHANFSLLHEHGLLGLVVPTELGGGGANLVKAQQVISAVARGEPSTALILVMQYLQHARLQDNVNWPRDLRVRVGEEAVREGALINALRVEPDLGTPARGGLPGTIARRTAEGWRISGTKIYSTGSHGLTWFAVWGRSDDDDPLVGTWLVHKDTPGIQIIEDWDHLGMRATNSHEIRFDNVLVPLEHAVSVSPWSAPKSDLDPAGMLWMSVLLSSVYDGIAQSARDWLVDWLEQRKPSNLGAALSTLPRFQETVGHIDTLLFANRSLLDAAAQGLTPTQHAGQLKYLVTGNAIRAVELAIEASGNPGLSRSNPLQRHYRNVLCGRVHTPQNDAVLIGVGKAAFAARNAAH</sequence>
<dbReference type="EMBL" id="LJRF01000003">
    <property type="protein sequence ID" value="KPY51862.1"/>
    <property type="molecule type" value="Genomic_DNA"/>
</dbReference>
<keyword evidence="2" id="KW-0560">Oxidoreductase</keyword>
<evidence type="ECO:0000256" key="1">
    <source>
        <dbReference type="ARBA" id="ARBA00022630"/>
    </source>
</evidence>
<dbReference type="PANTHER" id="PTHR43831">
    <property type="entry name" value="ISOBUTYRYL-COA DEHYDROGENASE"/>
    <property type="match status" value="1"/>
</dbReference>
<feature type="compositionally biased region" description="Polar residues" evidence="3">
    <location>
        <begin position="28"/>
        <end position="37"/>
    </location>
</feature>
<dbReference type="Pfam" id="PF08028">
    <property type="entry name" value="Acyl-CoA_dh_2"/>
    <property type="match status" value="1"/>
</dbReference>
<dbReference type="Proteomes" id="UP000050554">
    <property type="component" value="Unassembled WGS sequence"/>
</dbReference>
<feature type="domain" description="Acyl-CoA dehydrogenase/oxidase N-terminal" evidence="5">
    <location>
        <begin position="92"/>
        <end position="156"/>
    </location>
</feature>
<dbReference type="AlphaFoldDB" id="A0A0P9ZTJ5"/>
<dbReference type="SUPFAM" id="SSF56645">
    <property type="entry name" value="Acyl-CoA dehydrogenase NM domain-like"/>
    <property type="match status" value="1"/>
</dbReference>
<dbReference type="InterPro" id="IPR046373">
    <property type="entry name" value="Acyl-CoA_Oxase/DH_mid-dom_sf"/>
</dbReference>
<dbReference type="Gene3D" id="2.40.110.10">
    <property type="entry name" value="Butyryl-CoA Dehydrogenase, subunit A, domain 2"/>
    <property type="match status" value="1"/>
</dbReference>
<evidence type="ECO:0000313" key="8">
    <source>
        <dbReference type="Proteomes" id="UP000050554"/>
    </source>
</evidence>